<evidence type="ECO:0008006" key="11">
    <source>
        <dbReference type="Google" id="ProtNLM"/>
    </source>
</evidence>
<dbReference type="InterPro" id="IPR006102">
    <property type="entry name" value="Ig-like_GH2"/>
</dbReference>
<dbReference type="Pfam" id="PF02836">
    <property type="entry name" value="Glyco_hydro_2_C"/>
    <property type="match status" value="1"/>
</dbReference>
<dbReference type="SUPFAM" id="SSF49785">
    <property type="entry name" value="Galactose-binding domain-like"/>
    <property type="match status" value="1"/>
</dbReference>
<accession>A0A2R6X5V2</accession>
<gene>
    <name evidence="9" type="ORF">MARPO_0034s0073</name>
</gene>
<evidence type="ECO:0000259" key="8">
    <source>
        <dbReference type="Pfam" id="PF22666"/>
    </source>
</evidence>
<keyword evidence="10" id="KW-1185">Reference proteome</keyword>
<dbReference type="InterPro" id="IPR043534">
    <property type="entry name" value="EBDG/EBM"/>
</dbReference>
<feature type="domain" description="Exo-beta-D-glucosaminidase Ig-fold" evidence="7">
    <location>
        <begin position="856"/>
        <end position="924"/>
    </location>
</feature>
<dbReference type="InterPro" id="IPR006103">
    <property type="entry name" value="Glyco_hydro_2_cat"/>
</dbReference>
<dbReference type="Gene3D" id="2.60.120.260">
    <property type="entry name" value="Galactose-binding domain-like"/>
    <property type="match status" value="1"/>
</dbReference>
<keyword evidence="3" id="KW-0326">Glycosidase</keyword>
<feature type="domain" description="Beta-mannosidase-like galactose-binding" evidence="8">
    <location>
        <begin position="32"/>
        <end position="195"/>
    </location>
</feature>
<dbReference type="SUPFAM" id="SSF49303">
    <property type="entry name" value="beta-Galactosidase/glucuronidase domain"/>
    <property type="match status" value="3"/>
</dbReference>
<dbReference type="Pfam" id="PF17786">
    <property type="entry name" value="Mannosidase_ig"/>
    <property type="match status" value="1"/>
</dbReference>
<evidence type="ECO:0000259" key="5">
    <source>
        <dbReference type="Pfam" id="PF02836"/>
    </source>
</evidence>
<dbReference type="InterPro" id="IPR054593">
    <property type="entry name" value="Beta-mannosidase-like_N2"/>
</dbReference>
<reference evidence="10" key="1">
    <citation type="journal article" date="2017" name="Cell">
        <title>Insights into land plant evolution garnered from the Marchantia polymorpha genome.</title>
        <authorList>
            <person name="Bowman J.L."/>
            <person name="Kohchi T."/>
            <person name="Yamato K.T."/>
            <person name="Jenkins J."/>
            <person name="Shu S."/>
            <person name="Ishizaki K."/>
            <person name="Yamaoka S."/>
            <person name="Nishihama R."/>
            <person name="Nakamura Y."/>
            <person name="Berger F."/>
            <person name="Adam C."/>
            <person name="Aki S.S."/>
            <person name="Althoff F."/>
            <person name="Araki T."/>
            <person name="Arteaga-Vazquez M.A."/>
            <person name="Balasubrmanian S."/>
            <person name="Barry K."/>
            <person name="Bauer D."/>
            <person name="Boehm C.R."/>
            <person name="Briginshaw L."/>
            <person name="Caballero-Perez J."/>
            <person name="Catarino B."/>
            <person name="Chen F."/>
            <person name="Chiyoda S."/>
            <person name="Chovatia M."/>
            <person name="Davies K.M."/>
            <person name="Delmans M."/>
            <person name="Demura T."/>
            <person name="Dierschke T."/>
            <person name="Dolan L."/>
            <person name="Dorantes-Acosta A.E."/>
            <person name="Eklund D.M."/>
            <person name="Florent S.N."/>
            <person name="Flores-Sandoval E."/>
            <person name="Fujiyama A."/>
            <person name="Fukuzawa H."/>
            <person name="Galik B."/>
            <person name="Grimanelli D."/>
            <person name="Grimwood J."/>
            <person name="Grossniklaus U."/>
            <person name="Hamada T."/>
            <person name="Haseloff J."/>
            <person name="Hetherington A.J."/>
            <person name="Higo A."/>
            <person name="Hirakawa Y."/>
            <person name="Hundley H.N."/>
            <person name="Ikeda Y."/>
            <person name="Inoue K."/>
            <person name="Inoue S.I."/>
            <person name="Ishida S."/>
            <person name="Jia Q."/>
            <person name="Kakita M."/>
            <person name="Kanazawa T."/>
            <person name="Kawai Y."/>
            <person name="Kawashima T."/>
            <person name="Kennedy M."/>
            <person name="Kinose K."/>
            <person name="Kinoshita T."/>
            <person name="Kohara Y."/>
            <person name="Koide E."/>
            <person name="Komatsu K."/>
            <person name="Kopischke S."/>
            <person name="Kubo M."/>
            <person name="Kyozuka J."/>
            <person name="Lagercrantz U."/>
            <person name="Lin S.S."/>
            <person name="Lindquist E."/>
            <person name="Lipzen A.M."/>
            <person name="Lu C.W."/>
            <person name="De Luna E."/>
            <person name="Martienssen R.A."/>
            <person name="Minamino N."/>
            <person name="Mizutani M."/>
            <person name="Mizutani M."/>
            <person name="Mochizuki N."/>
            <person name="Monte I."/>
            <person name="Mosher R."/>
            <person name="Nagasaki H."/>
            <person name="Nakagami H."/>
            <person name="Naramoto S."/>
            <person name="Nishitani K."/>
            <person name="Ohtani M."/>
            <person name="Okamoto T."/>
            <person name="Okumura M."/>
            <person name="Phillips J."/>
            <person name="Pollak B."/>
            <person name="Reinders A."/>
            <person name="Rovekamp M."/>
            <person name="Sano R."/>
            <person name="Sawa S."/>
            <person name="Schmid M.W."/>
            <person name="Shirakawa M."/>
            <person name="Solano R."/>
            <person name="Spunde A."/>
            <person name="Suetsugu N."/>
            <person name="Sugano S."/>
            <person name="Sugiyama A."/>
            <person name="Sun R."/>
            <person name="Suzuki Y."/>
            <person name="Takenaka M."/>
            <person name="Takezawa D."/>
            <person name="Tomogane H."/>
            <person name="Tsuzuki M."/>
            <person name="Ueda T."/>
            <person name="Umeda M."/>
            <person name="Ward J.M."/>
            <person name="Watanabe Y."/>
            <person name="Yazaki K."/>
            <person name="Yokoyama R."/>
            <person name="Yoshitake Y."/>
            <person name="Yotsui I."/>
            <person name="Zachgo S."/>
            <person name="Schmutz J."/>
        </authorList>
    </citation>
    <scope>NUCLEOTIDE SEQUENCE [LARGE SCALE GENOMIC DNA]</scope>
    <source>
        <strain evidence="10">Tak-1</strain>
    </source>
</reference>
<dbReference type="InterPro" id="IPR008979">
    <property type="entry name" value="Galactose-bd-like_sf"/>
</dbReference>
<evidence type="ECO:0000256" key="1">
    <source>
        <dbReference type="ARBA" id="ARBA00007401"/>
    </source>
</evidence>
<evidence type="ECO:0000259" key="7">
    <source>
        <dbReference type="Pfam" id="PF18368"/>
    </source>
</evidence>
<comment type="similarity">
    <text evidence="1">Belongs to the glycosyl hydrolase 2 family.</text>
</comment>
<dbReference type="Gene3D" id="2.60.40.10">
    <property type="entry name" value="Immunoglobulins"/>
    <property type="match status" value="3"/>
</dbReference>
<dbReference type="GO" id="GO:0005975">
    <property type="term" value="P:carbohydrate metabolic process"/>
    <property type="evidence" value="ECO:0007669"/>
    <property type="project" value="InterPro"/>
</dbReference>
<dbReference type="Pfam" id="PF00703">
    <property type="entry name" value="Glyco_hydro_2"/>
    <property type="match status" value="1"/>
</dbReference>
<dbReference type="PANTHER" id="PTHR43536">
    <property type="entry name" value="MANNOSYLGLYCOPROTEIN ENDO-BETA-MANNOSIDASE"/>
    <property type="match status" value="1"/>
</dbReference>
<dbReference type="OrthoDB" id="408532at2759"/>
<feature type="domain" description="Glycoside hydrolase family 2 immunoglobulin-like beta-sandwich" evidence="4">
    <location>
        <begin position="207"/>
        <end position="340"/>
    </location>
</feature>
<evidence type="ECO:0000256" key="2">
    <source>
        <dbReference type="ARBA" id="ARBA00022801"/>
    </source>
</evidence>
<evidence type="ECO:0000313" key="9">
    <source>
        <dbReference type="EMBL" id="PTQ41488.1"/>
    </source>
</evidence>
<dbReference type="GO" id="GO:0004553">
    <property type="term" value="F:hydrolase activity, hydrolyzing O-glycosyl compounds"/>
    <property type="evidence" value="ECO:0007669"/>
    <property type="project" value="InterPro"/>
</dbReference>
<protein>
    <recommendedName>
        <fullName evidence="11">Beta-mannosidase</fullName>
    </recommendedName>
</protein>
<dbReference type="Gramene" id="Mp6g04460.1">
    <property type="protein sequence ID" value="Mp6g04460.1.cds1"/>
    <property type="gene ID" value="Mp6g04460"/>
</dbReference>
<evidence type="ECO:0000256" key="3">
    <source>
        <dbReference type="ARBA" id="ARBA00023295"/>
    </source>
</evidence>
<dbReference type="Gene3D" id="3.20.20.80">
    <property type="entry name" value="Glycosidases"/>
    <property type="match status" value="1"/>
</dbReference>
<organism evidence="9 10">
    <name type="scientific">Marchantia polymorpha</name>
    <name type="common">Common liverwort</name>
    <name type="synonym">Marchantia aquatica</name>
    <dbReference type="NCBI Taxonomy" id="3197"/>
    <lineage>
        <taxon>Eukaryota</taxon>
        <taxon>Viridiplantae</taxon>
        <taxon>Streptophyta</taxon>
        <taxon>Embryophyta</taxon>
        <taxon>Marchantiophyta</taxon>
        <taxon>Marchantiopsida</taxon>
        <taxon>Marchantiidae</taxon>
        <taxon>Marchantiales</taxon>
        <taxon>Marchantiaceae</taxon>
        <taxon>Marchantia</taxon>
    </lineage>
</organism>
<dbReference type="InterPro" id="IPR023232">
    <property type="entry name" value="Glyco_hydro_2_AS"/>
</dbReference>
<dbReference type="Proteomes" id="UP000244005">
    <property type="component" value="Unassembled WGS sequence"/>
</dbReference>
<dbReference type="OMA" id="AWPNLHW"/>
<dbReference type="InterPro" id="IPR013783">
    <property type="entry name" value="Ig-like_fold"/>
</dbReference>
<evidence type="ECO:0000259" key="6">
    <source>
        <dbReference type="Pfam" id="PF17786"/>
    </source>
</evidence>
<sequence length="934" mass="103801">MEIKLVEGWVAARASEVGPTGEQLSTSHFPSSTTKGWMQAEVPGTVLATLLKNKQIPDPFYGMENENIPDIADAGREHYTFWFCTSFQTPTGKFSSVHLKFRAINYSAEVYVNGQQSRLPGGMFMRHSVDISSCVKAPGGQNLLAVIVHPPDHPGAVPPEGGQGGNHDIAKDVAAQYVLGWDWMTPIRDRNTGLWDEVSVAFTGPVSIRDPHLVTTFYDQFPRSYLESSAELVNSSAADLQCSISIHVTLDLHDEATGAAGDADGDGDDGFCSVEGFASSQLSIKAGSSTVYTLPPLFFNKPELWWPNGMGKQPLYKVEITVSVDGYEESDVWSHRIGFRQIETHIDPATGGRKFVVNGQPVFIRGGNWILSDALLRLSKDRYDTDVGFHADMNMNMIRVWAGALAERPAFYDACDERGLLVWQEFWITGDCNGRGVEPSEQSWPLDHDLFLRCARDTVKLLRNHASLALWVGGNEQVPAADINQALQYELRLNSSFGSDSGESRVLEEDVTQFLDGTRTYVQGSLWSGFGEGQGDWSDGPYGIQNPEDFFADDYYSFGFNPEIGSVGVPNAATIRATMPPTAWDPPTMQEVEGGYIKDVPNKTWDYHKYIPYCDPENDVKSQICTYGKYTGLDDFCAKAQLANYVQYKALFEGWNSRMWEKYTGVLIWKNQNPWPGLRGGLYDFLLDQTGGFYGVKSAAEPVHVQLNLGSSFVEVANATSDRLANAWLDASMWDVQGQCIYKETSKQLMLDAFKTTKLSQIRFNSITETKGTYFVLLKLFDESGLQVSRNFYWLHPQGGDYSLLGADFRVKKVPVQVAASSQQKGDLLQITALVQNIPPSETSPKGSLSQGVDDTSGRGVAFWLHFSVLQGTYDKHKADQRLLPVTYSVNYFSLVPEESLTVQISFKVPKHITPVLVLEGWNVHRLEVDYKAK</sequence>
<name>A0A2R6X5V2_MARPO</name>
<keyword evidence="2" id="KW-0378">Hydrolase</keyword>
<evidence type="ECO:0000313" key="10">
    <source>
        <dbReference type="Proteomes" id="UP000244005"/>
    </source>
</evidence>
<dbReference type="EMBL" id="KZ772706">
    <property type="protein sequence ID" value="PTQ41488.1"/>
    <property type="molecule type" value="Genomic_DNA"/>
</dbReference>
<dbReference type="Gramene" id="Mp6g04460.2">
    <property type="protein sequence ID" value="Mp6g04460.2.cds1"/>
    <property type="gene ID" value="Mp6g04460"/>
</dbReference>
<evidence type="ECO:0000259" key="4">
    <source>
        <dbReference type="Pfam" id="PF00703"/>
    </source>
</evidence>
<dbReference type="PROSITE" id="PS00608">
    <property type="entry name" value="GLYCOSYL_HYDROL_F2_2"/>
    <property type="match status" value="1"/>
</dbReference>
<dbReference type="InterPro" id="IPR041351">
    <property type="entry name" value="Ig_GlcNase"/>
</dbReference>
<proteinExistence type="inferred from homology"/>
<dbReference type="Pfam" id="PF22666">
    <property type="entry name" value="Glyco_hydro_2_N2"/>
    <property type="match status" value="1"/>
</dbReference>
<feature type="domain" description="Mannosidase Ig/CBM-like" evidence="6">
    <location>
        <begin position="718"/>
        <end position="797"/>
    </location>
</feature>
<feature type="domain" description="Glycoside hydrolase family 2 catalytic" evidence="5">
    <location>
        <begin position="353"/>
        <end position="488"/>
    </location>
</feature>
<dbReference type="Pfam" id="PF18368">
    <property type="entry name" value="Ig_GlcNase"/>
    <property type="match status" value="1"/>
</dbReference>
<dbReference type="InterPro" id="IPR036156">
    <property type="entry name" value="Beta-gal/glucu_dom_sf"/>
</dbReference>
<dbReference type="PANTHER" id="PTHR43536:SF1">
    <property type="entry name" value="MANNOSYLGLYCOPROTEIN ENDO-BETA-MANNOSIDASE"/>
    <property type="match status" value="1"/>
</dbReference>
<dbReference type="AlphaFoldDB" id="A0A2R6X5V2"/>
<dbReference type="SUPFAM" id="SSF51445">
    <property type="entry name" value="(Trans)glycosidases"/>
    <property type="match status" value="1"/>
</dbReference>
<dbReference type="InterPro" id="IPR017853">
    <property type="entry name" value="GH"/>
</dbReference>
<dbReference type="InterPro" id="IPR041447">
    <property type="entry name" value="Mannosidase_ig"/>
</dbReference>